<organism evidence="1">
    <name type="scientific">Candidatus Kentrum sp. SD</name>
    <dbReference type="NCBI Taxonomy" id="2126332"/>
    <lineage>
        <taxon>Bacteria</taxon>
        <taxon>Pseudomonadati</taxon>
        <taxon>Pseudomonadota</taxon>
        <taxon>Gammaproteobacteria</taxon>
        <taxon>Candidatus Kentrum</taxon>
    </lineage>
</organism>
<dbReference type="EMBL" id="CAADHB010000034">
    <property type="protein sequence ID" value="VFK79049.1"/>
    <property type="molecule type" value="Genomic_DNA"/>
</dbReference>
<accession>A0A451BL72</accession>
<protein>
    <submittedName>
        <fullName evidence="1">Uncharacterized protein</fullName>
    </submittedName>
</protein>
<name>A0A451BL72_9GAMM</name>
<proteinExistence type="predicted"/>
<gene>
    <name evidence="1" type="ORF">BECKSD772D_GA0070982_10347</name>
</gene>
<evidence type="ECO:0000313" key="1">
    <source>
        <dbReference type="EMBL" id="VFK79049.1"/>
    </source>
</evidence>
<dbReference type="AlphaFoldDB" id="A0A451BL72"/>
<reference evidence="1" key="1">
    <citation type="submission" date="2019-02" db="EMBL/GenBank/DDBJ databases">
        <authorList>
            <person name="Gruber-Vodicka R. H."/>
            <person name="Seah K. B. B."/>
        </authorList>
    </citation>
    <scope>NUCLEOTIDE SEQUENCE</scope>
    <source>
        <strain evidence="1">BECK_S127</strain>
    </source>
</reference>
<sequence length="60" mass="7022">MDDSPVRETLTNDQKIRGCPFERSEKSLALDVLFRLEDFSLPLEMTDRIEWRILVPVRSG</sequence>